<gene>
    <name evidence="2" type="ORF">AVDCRST_MAG49-2387</name>
</gene>
<sequence>MDSMLSGLFGGQDDDDDDRRRSRAQDFVSRYEQGSPYEGFSDQEAIHNYQQVAGRMSPQDFEESAAEAFQRMDPQERMQYAQMMQQQGGMQFSGGQMDDPRQLARMTSQFHQQSPDGLTGLFGGGGGGGGLGAMLGGGGGGAMGSLLGGAMGGGNRGGGGGDMLNNPLAKAALGGIAAMAMKRMMGGR</sequence>
<dbReference type="EMBL" id="CADCWG010000156">
    <property type="protein sequence ID" value="CAA9559049.1"/>
    <property type="molecule type" value="Genomic_DNA"/>
</dbReference>
<reference evidence="2" key="1">
    <citation type="submission" date="2020-02" db="EMBL/GenBank/DDBJ databases">
        <authorList>
            <person name="Meier V. D."/>
        </authorList>
    </citation>
    <scope>NUCLEOTIDE SEQUENCE</scope>
    <source>
        <strain evidence="2">AVDCRST_MAG49</strain>
    </source>
</reference>
<accession>A0A6J4UVC1</accession>
<organism evidence="2">
    <name type="scientific">uncultured Thermomicrobiales bacterium</name>
    <dbReference type="NCBI Taxonomy" id="1645740"/>
    <lineage>
        <taxon>Bacteria</taxon>
        <taxon>Pseudomonadati</taxon>
        <taxon>Thermomicrobiota</taxon>
        <taxon>Thermomicrobia</taxon>
        <taxon>Thermomicrobiales</taxon>
        <taxon>environmental samples</taxon>
    </lineage>
</organism>
<evidence type="ECO:0000256" key="1">
    <source>
        <dbReference type="SAM" id="MobiDB-lite"/>
    </source>
</evidence>
<dbReference type="AlphaFoldDB" id="A0A6J4UVC1"/>
<evidence type="ECO:0000313" key="2">
    <source>
        <dbReference type="EMBL" id="CAA9559049.1"/>
    </source>
</evidence>
<proteinExistence type="predicted"/>
<protein>
    <submittedName>
        <fullName evidence="2">Uncharacterized protein</fullName>
    </submittedName>
</protein>
<feature type="region of interest" description="Disordered" evidence="1">
    <location>
        <begin position="1"/>
        <end position="42"/>
    </location>
</feature>
<name>A0A6J4UVC1_9BACT</name>